<evidence type="ECO:0000256" key="3">
    <source>
        <dbReference type="PROSITE-ProRule" id="PRU10133"/>
    </source>
</evidence>
<dbReference type="InterPro" id="IPR050113">
    <property type="entry name" value="Ub_conjugating_enzyme"/>
</dbReference>
<dbReference type="AlphaFoldDB" id="A0A5C5FRQ8"/>
<evidence type="ECO:0000256" key="1">
    <source>
        <dbReference type="ARBA" id="ARBA00022679"/>
    </source>
</evidence>
<dbReference type="InterPro" id="IPR000608">
    <property type="entry name" value="UBC"/>
</dbReference>
<dbReference type="Proteomes" id="UP000311382">
    <property type="component" value="Unassembled WGS sequence"/>
</dbReference>
<dbReference type="Pfam" id="PF00179">
    <property type="entry name" value="UQ_con"/>
    <property type="match status" value="1"/>
</dbReference>
<keyword evidence="1" id="KW-0808">Transferase</keyword>
<dbReference type="SMART" id="SM00212">
    <property type="entry name" value="UBCc"/>
    <property type="match status" value="1"/>
</dbReference>
<dbReference type="PANTHER" id="PTHR24067">
    <property type="entry name" value="UBIQUITIN-CONJUGATING ENZYME E2"/>
    <property type="match status" value="1"/>
</dbReference>
<keyword evidence="7" id="KW-1185">Reference proteome</keyword>
<name>A0A5C5FRQ8_9BASI</name>
<dbReference type="PROSITE" id="PS00183">
    <property type="entry name" value="UBC_1"/>
    <property type="match status" value="1"/>
</dbReference>
<comment type="caution">
    <text evidence="6">The sequence shown here is derived from an EMBL/GenBank/DDBJ whole genome shotgun (WGS) entry which is preliminary data.</text>
</comment>
<reference evidence="6 7" key="1">
    <citation type="submission" date="2019-03" db="EMBL/GenBank/DDBJ databases">
        <title>Rhodosporidium diobovatum UCD-FST 08-225 genome sequencing, assembly, and annotation.</title>
        <authorList>
            <person name="Fakankun I.U."/>
            <person name="Fristensky B."/>
            <person name="Levin D.B."/>
        </authorList>
    </citation>
    <scope>NUCLEOTIDE SEQUENCE [LARGE SCALE GENOMIC DNA]</scope>
    <source>
        <strain evidence="6 7">UCD-FST 08-225</strain>
    </source>
</reference>
<dbReference type="Gene3D" id="3.10.110.10">
    <property type="entry name" value="Ubiquitin Conjugating Enzyme"/>
    <property type="match status" value="1"/>
</dbReference>
<evidence type="ECO:0000259" key="5">
    <source>
        <dbReference type="PROSITE" id="PS50127"/>
    </source>
</evidence>
<evidence type="ECO:0000256" key="4">
    <source>
        <dbReference type="RuleBase" id="RU362109"/>
    </source>
</evidence>
<feature type="active site" description="Glycyl thioester intermediate" evidence="3">
    <location>
        <position position="137"/>
    </location>
</feature>
<sequence>MMATSSAALQLTRQLNRASTALFLPLPSLRAHALASSPRRVARAISPSTTRADPCCGTHACSELRKHPVEGFSAGLVDDDNVFEWEITIFGPPDTLYEGGFLRATLTFPPDFPLRPPKMKFLTEMWHPNIYRNGELCISILHEPGVDQYGYEDASERWLPVHTVESILISVISLLSQDTPDINSPANVDAAVRRPVQDPSPLAAVCSRD</sequence>
<proteinExistence type="inferred from homology"/>
<dbReference type="PROSITE" id="PS50127">
    <property type="entry name" value="UBC_2"/>
    <property type="match status" value="1"/>
</dbReference>
<dbReference type="InterPro" id="IPR016135">
    <property type="entry name" value="UBQ-conjugating_enzyme/RWD"/>
</dbReference>
<evidence type="ECO:0000313" key="7">
    <source>
        <dbReference type="Proteomes" id="UP000311382"/>
    </source>
</evidence>
<dbReference type="GO" id="GO:0005524">
    <property type="term" value="F:ATP binding"/>
    <property type="evidence" value="ECO:0007669"/>
    <property type="project" value="UniProtKB-UniRule"/>
</dbReference>
<keyword evidence="4" id="KW-0547">Nucleotide-binding</keyword>
<dbReference type="OrthoDB" id="19692at2759"/>
<dbReference type="GO" id="GO:0016740">
    <property type="term" value="F:transferase activity"/>
    <property type="evidence" value="ECO:0007669"/>
    <property type="project" value="UniProtKB-KW"/>
</dbReference>
<keyword evidence="2 4" id="KW-0833">Ubl conjugation pathway</keyword>
<keyword evidence="4" id="KW-0067">ATP-binding</keyword>
<dbReference type="SUPFAM" id="SSF54495">
    <property type="entry name" value="UBC-like"/>
    <property type="match status" value="1"/>
</dbReference>
<dbReference type="STRING" id="5288.A0A5C5FRQ8"/>
<evidence type="ECO:0000313" key="6">
    <source>
        <dbReference type="EMBL" id="TNY19513.1"/>
    </source>
</evidence>
<protein>
    <submittedName>
        <fullName evidence="6">Ubiquitin-conjugating enzyme E2 G1</fullName>
    </submittedName>
</protein>
<organism evidence="6 7">
    <name type="scientific">Rhodotorula diobovata</name>
    <dbReference type="NCBI Taxonomy" id="5288"/>
    <lineage>
        <taxon>Eukaryota</taxon>
        <taxon>Fungi</taxon>
        <taxon>Dikarya</taxon>
        <taxon>Basidiomycota</taxon>
        <taxon>Pucciniomycotina</taxon>
        <taxon>Microbotryomycetes</taxon>
        <taxon>Sporidiobolales</taxon>
        <taxon>Sporidiobolaceae</taxon>
        <taxon>Rhodotorula</taxon>
    </lineage>
</organism>
<dbReference type="FunFam" id="3.10.110.10:FF:000051">
    <property type="entry name" value="ubiquitin-conjugating enzyme E2 R2-like"/>
    <property type="match status" value="1"/>
</dbReference>
<gene>
    <name evidence="6" type="ORF">DMC30DRAFT_400194</name>
</gene>
<evidence type="ECO:0000256" key="2">
    <source>
        <dbReference type="ARBA" id="ARBA00022786"/>
    </source>
</evidence>
<accession>A0A5C5FRQ8</accession>
<dbReference type="EMBL" id="SOZI01000093">
    <property type="protein sequence ID" value="TNY19513.1"/>
    <property type="molecule type" value="Genomic_DNA"/>
</dbReference>
<dbReference type="InterPro" id="IPR023313">
    <property type="entry name" value="UBQ-conjugating_AS"/>
</dbReference>
<dbReference type="CDD" id="cd23795">
    <property type="entry name" value="UBCc_UBE2G1"/>
    <property type="match status" value="1"/>
</dbReference>
<comment type="similarity">
    <text evidence="4">Belongs to the ubiquitin-conjugating enzyme family.</text>
</comment>
<feature type="domain" description="UBC core" evidence="5">
    <location>
        <begin position="52"/>
        <end position="209"/>
    </location>
</feature>